<organism evidence="2 3">
    <name type="scientific">Neotabrizicola shimadae</name>
    <dbReference type="NCBI Taxonomy" id="2807096"/>
    <lineage>
        <taxon>Bacteria</taxon>
        <taxon>Pseudomonadati</taxon>
        <taxon>Pseudomonadota</taxon>
        <taxon>Alphaproteobacteria</taxon>
        <taxon>Rhodobacterales</taxon>
        <taxon>Paracoccaceae</taxon>
        <taxon>Neotabrizicola</taxon>
    </lineage>
</organism>
<reference evidence="2" key="1">
    <citation type="submission" date="2021-02" db="EMBL/GenBank/DDBJ databases">
        <title>Rhodobacter shimadae sp. nov., an aerobic anoxygenic phototrophic bacterium isolated from a hot spring.</title>
        <authorList>
            <person name="Muramatsu S."/>
            <person name="Haruta S."/>
            <person name="Hirose S."/>
            <person name="Hanada S."/>
        </authorList>
    </citation>
    <scope>NUCLEOTIDE SEQUENCE</scope>
    <source>
        <strain evidence="2">N10</strain>
    </source>
</reference>
<dbReference type="InterPro" id="IPR018666">
    <property type="entry name" value="DUF2125"/>
</dbReference>
<name>A0A8G0ZVS0_9RHOB</name>
<proteinExistence type="predicted"/>
<accession>A0A8G0ZVS0</accession>
<keyword evidence="3" id="KW-1185">Reference proteome</keyword>
<dbReference type="EMBL" id="CP069370">
    <property type="protein sequence ID" value="QYZ69757.1"/>
    <property type="molecule type" value="Genomic_DNA"/>
</dbReference>
<dbReference type="AlphaFoldDB" id="A0A8G0ZVS0"/>
<keyword evidence="1" id="KW-0732">Signal</keyword>
<dbReference type="RefSeq" id="WP_220661973.1">
    <property type="nucleotide sequence ID" value="NZ_CP069370.1"/>
</dbReference>
<evidence type="ECO:0000313" key="2">
    <source>
        <dbReference type="EMBL" id="QYZ69757.1"/>
    </source>
</evidence>
<feature type="chain" id="PRO_5034072779" evidence="1">
    <location>
        <begin position="23"/>
        <end position="509"/>
    </location>
</feature>
<protein>
    <submittedName>
        <fullName evidence="2">DUF2125 domain-containing protein</fullName>
    </submittedName>
</protein>
<evidence type="ECO:0000313" key="3">
    <source>
        <dbReference type="Proteomes" id="UP000826300"/>
    </source>
</evidence>
<feature type="signal peptide" evidence="1">
    <location>
        <begin position="1"/>
        <end position="22"/>
    </location>
</feature>
<dbReference type="Pfam" id="PF09898">
    <property type="entry name" value="DUF2125"/>
    <property type="match status" value="1"/>
</dbReference>
<gene>
    <name evidence="2" type="ORF">JO391_19000</name>
</gene>
<dbReference type="Proteomes" id="UP000826300">
    <property type="component" value="Chromosome"/>
</dbReference>
<sequence length="509" mass="52395">MKHWRLAGSTALALILANAASAEITPDEVWQSWQTLGADQGQTITAKSTSHDGSSLVAEGVTIQMKDAETSVEGVIDRVVFADQGDGTVAVTMSDSYPMTLTVTDTTDAAAPKPVTLKLTVTQPGLKVVASGTAAAPTYAFDAPEFGVKLDSLEGPGTETMTAAGEVKFTGIKGSYAFAAGEGTAPMALDSTFAAAGMTMDISGADSAAKSDFKAKVSVADLNGSTKGAFLDAAAMENMNKALQEGFFTDSQFSYGKTSFEFGGTEDGKPTTISGEAASGGVGFVLNKETMGFKGNGGGVTMTVAGGDMPFPSVSVSYSEAAFDLGFPVAKSDAPQPFTFLARLVDLKLPDELLGMVDPTAQLPRDPATLIVDSTGTVTLTTDLTDDAAMAALGDAPPGTLDSLDLKQILLKAAGAELTGSGAMTFDNTDLETYGGMPAPTGTIDLKLVGGNTLLDKIVALGFVTQDDAMGVRMMMSMFGKMVEGEPDTMTSTVEFKDKGINVNGQKIQ</sequence>
<evidence type="ECO:0000256" key="1">
    <source>
        <dbReference type="SAM" id="SignalP"/>
    </source>
</evidence>
<dbReference type="KEGG" id="nsm:JO391_19000"/>